<feature type="region of interest" description="Disordered" evidence="1">
    <location>
        <begin position="97"/>
        <end position="120"/>
    </location>
</feature>
<keyword evidence="2" id="KW-0812">Transmembrane</keyword>
<dbReference type="RefSeq" id="WP_126802101.1">
    <property type="nucleotide sequence ID" value="NZ_PIPL01000001.1"/>
</dbReference>
<dbReference type="InterPro" id="IPR021732">
    <property type="entry name" value="DUF3301"/>
</dbReference>
<organism evidence="3 4">
    <name type="scientific">Aliidiomarina minuta</name>
    <dbReference type="NCBI Taxonomy" id="880057"/>
    <lineage>
        <taxon>Bacteria</taxon>
        <taxon>Pseudomonadati</taxon>
        <taxon>Pseudomonadota</taxon>
        <taxon>Gammaproteobacteria</taxon>
        <taxon>Alteromonadales</taxon>
        <taxon>Idiomarinaceae</taxon>
        <taxon>Aliidiomarina</taxon>
    </lineage>
</organism>
<evidence type="ECO:0000256" key="1">
    <source>
        <dbReference type="SAM" id="MobiDB-lite"/>
    </source>
</evidence>
<gene>
    <name evidence="3" type="ORF">CWE09_01310</name>
</gene>
<evidence type="ECO:0000256" key="2">
    <source>
        <dbReference type="SAM" id="Phobius"/>
    </source>
</evidence>
<dbReference type="Proteomes" id="UP000288293">
    <property type="component" value="Unassembled WGS sequence"/>
</dbReference>
<dbReference type="AlphaFoldDB" id="A0A432W5T7"/>
<comment type="caution">
    <text evidence="3">The sequence shown here is derived from an EMBL/GenBank/DDBJ whole genome shotgun (WGS) entry which is preliminary data.</text>
</comment>
<dbReference type="Pfam" id="PF11743">
    <property type="entry name" value="DUF3301"/>
    <property type="match status" value="1"/>
</dbReference>
<proteinExistence type="predicted"/>
<accession>A0A432W5T7</accession>
<evidence type="ECO:0000313" key="3">
    <source>
        <dbReference type="EMBL" id="RUO25402.1"/>
    </source>
</evidence>
<dbReference type="EMBL" id="PIPL01000001">
    <property type="protein sequence ID" value="RUO25402.1"/>
    <property type="molecule type" value="Genomic_DNA"/>
</dbReference>
<protein>
    <submittedName>
        <fullName evidence="3">DUF3301 domain-containing protein</fullName>
    </submittedName>
</protein>
<evidence type="ECO:0000313" key="4">
    <source>
        <dbReference type="Proteomes" id="UP000288293"/>
    </source>
</evidence>
<keyword evidence="2" id="KW-1133">Transmembrane helix</keyword>
<keyword evidence="4" id="KW-1185">Reference proteome</keyword>
<sequence>MFDLTNVLLLMLIAVIALLFWQLRQQSERAHYFAVQFCKQNQLQLLDISRRKGKFSWQKRGPTWLADYNFGFSSDHEQRYEGTLRMANLQLRKIDTPVFREPEPAAPASSTSYEQGSYYQ</sequence>
<feature type="transmembrane region" description="Helical" evidence="2">
    <location>
        <begin position="6"/>
        <end position="23"/>
    </location>
</feature>
<dbReference type="OrthoDB" id="5959530at2"/>
<keyword evidence="2" id="KW-0472">Membrane</keyword>
<feature type="compositionally biased region" description="Polar residues" evidence="1">
    <location>
        <begin position="108"/>
        <end position="120"/>
    </location>
</feature>
<name>A0A432W5T7_9GAMM</name>
<reference evidence="3 4" key="1">
    <citation type="journal article" date="2011" name="Front. Microbiol.">
        <title>Genomic signatures of strain selection and enhancement in Bacillus atrophaeus var. globigii, a historical biowarfare simulant.</title>
        <authorList>
            <person name="Gibbons H.S."/>
            <person name="Broomall S.M."/>
            <person name="McNew L.A."/>
            <person name="Daligault H."/>
            <person name="Chapman C."/>
            <person name="Bruce D."/>
            <person name="Karavis M."/>
            <person name="Krepps M."/>
            <person name="McGregor P.A."/>
            <person name="Hong C."/>
            <person name="Park K.H."/>
            <person name="Akmal A."/>
            <person name="Feldman A."/>
            <person name="Lin J.S."/>
            <person name="Chang W.E."/>
            <person name="Higgs B.W."/>
            <person name="Demirev P."/>
            <person name="Lindquist J."/>
            <person name="Liem A."/>
            <person name="Fochler E."/>
            <person name="Read T.D."/>
            <person name="Tapia R."/>
            <person name="Johnson S."/>
            <person name="Bishop-Lilly K.A."/>
            <person name="Detter C."/>
            <person name="Han C."/>
            <person name="Sozhamannan S."/>
            <person name="Rosenzweig C.N."/>
            <person name="Skowronski E.W."/>
        </authorList>
    </citation>
    <scope>NUCLEOTIDE SEQUENCE [LARGE SCALE GENOMIC DNA]</scope>
    <source>
        <strain evidence="3 4">MLST1</strain>
    </source>
</reference>